<dbReference type="EMBL" id="BJXX01000075">
    <property type="protein sequence ID" value="GEN34344.1"/>
    <property type="molecule type" value="Genomic_DNA"/>
</dbReference>
<dbReference type="AlphaFoldDB" id="A0A511V5V9"/>
<dbReference type="RefSeq" id="WP_246147276.1">
    <property type="nucleotide sequence ID" value="NZ_BJXX01000075.1"/>
</dbReference>
<keyword evidence="1" id="KW-0472">Membrane</keyword>
<name>A0A511V5V9_9BACL</name>
<evidence type="ECO:0000256" key="1">
    <source>
        <dbReference type="SAM" id="Phobius"/>
    </source>
</evidence>
<evidence type="ECO:0000313" key="2">
    <source>
        <dbReference type="EMBL" id="GEN34344.1"/>
    </source>
</evidence>
<organism evidence="2 3">
    <name type="scientific">Aneurinibacillus danicus</name>
    <dbReference type="NCBI Taxonomy" id="267746"/>
    <lineage>
        <taxon>Bacteria</taxon>
        <taxon>Bacillati</taxon>
        <taxon>Bacillota</taxon>
        <taxon>Bacilli</taxon>
        <taxon>Bacillales</taxon>
        <taxon>Paenibacillaceae</taxon>
        <taxon>Aneurinibacillus group</taxon>
        <taxon>Aneurinibacillus</taxon>
    </lineage>
</organism>
<evidence type="ECO:0000313" key="3">
    <source>
        <dbReference type="Proteomes" id="UP000321157"/>
    </source>
</evidence>
<keyword evidence="3" id="KW-1185">Reference proteome</keyword>
<keyword evidence="1" id="KW-0812">Transmembrane</keyword>
<reference evidence="2 3" key="1">
    <citation type="submission" date="2019-07" db="EMBL/GenBank/DDBJ databases">
        <title>Whole genome shotgun sequence of Aneurinibacillus danicus NBRC 102444.</title>
        <authorList>
            <person name="Hosoyama A."/>
            <person name="Uohara A."/>
            <person name="Ohji S."/>
            <person name="Ichikawa N."/>
        </authorList>
    </citation>
    <scope>NUCLEOTIDE SEQUENCE [LARGE SCALE GENOMIC DNA]</scope>
    <source>
        <strain evidence="2 3">NBRC 102444</strain>
    </source>
</reference>
<feature type="transmembrane region" description="Helical" evidence="1">
    <location>
        <begin position="25"/>
        <end position="48"/>
    </location>
</feature>
<comment type="caution">
    <text evidence="2">The sequence shown here is derived from an EMBL/GenBank/DDBJ whole genome shotgun (WGS) entry which is preliminary data.</text>
</comment>
<sequence>MNLLTWVALIFAAHLLMYYALGTPSWFVTSILATLVWAAVLGVGSALFKQKRKRRV</sequence>
<proteinExistence type="predicted"/>
<protein>
    <submittedName>
        <fullName evidence="2">Uncharacterized protein</fullName>
    </submittedName>
</protein>
<keyword evidence="1" id="KW-1133">Transmembrane helix</keyword>
<gene>
    <name evidence="2" type="ORF">ADA01nite_18040</name>
</gene>
<accession>A0A511V5V9</accession>
<dbReference type="Proteomes" id="UP000321157">
    <property type="component" value="Unassembled WGS sequence"/>
</dbReference>